<keyword evidence="5 9" id="KW-0547">Nucleotide-binding</keyword>
<dbReference type="Pfam" id="PF01656">
    <property type="entry name" value="CbiA"/>
    <property type="match status" value="1"/>
</dbReference>
<evidence type="ECO:0000256" key="4">
    <source>
        <dbReference type="ARBA" id="ARBA00022598"/>
    </source>
</evidence>
<dbReference type="SUPFAM" id="SSF52317">
    <property type="entry name" value="Class I glutamine amidotransferase-like"/>
    <property type="match status" value="1"/>
</dbReference>
<dbReference type="PANTHER" id="PTHR43873">
    <property type="entry name" value="COBYRINATE A,C-DIAMIDE SYNTHASE"/>
    <property type="match status" value="1"/>
</dbReference>
<feature type="site" description="Increases nucleophilicity of active site Cys" evidence="9">
    <location>
        <position position="438"/>
    </location>
</feature>
<feature type="active site" description="Nucleophile" evidence="9">
    <location>
        <position position="330"/>
    </location>
</feature>
<feature type="domain" description="CobB/CobQ-like glutamine amidotransferase" evidence="11">
    <location>
        <begin position="248"/>
        <end position="438"/>
    </location>
</feature>
<dbReference type="SUPFAM" id="SSF52540">
    <property type="entry name" value="P-loop containing nucleoside triphosphate hydrolases"/>
    <property type="match status" value="1"/>
</dbReference>
<dbReference type="Gene3D" id="3.40.50.300">
    <property type="entry name" value="P-loop containing nucleotide triphosphate hydrolases"/>
    <property type="match status" value="2"/>
</dbReference>
<dbReference type="UniPathway" id="UPA00148">
    <property type="reaction ID" value="UER00231"/>
</dbReference>
<keyword evidence="3 9" id="KW-0169">Cobalamin biosynthesis</keyword>
<dbReference type="EC" id="6.3.5.11" evidence="9"/>
<evidence type="ECO:0000259" key="11">
    <source>
        <dbReference type="Pfam" id="PF07685"/>
    </source>
</evidence>
<dbReference type="InterPro" id="IPR011698">
    <property type="entry name" value="GATase_3"/>
</dbReference>
<dbReference type="NCBIfam" id="TIGR00379">
    <property type="entry name" value="cobB"/>
    <property type="match status" value="1"/>
</dbReference>
<keyword evidence="8 9" id="KW-0315">Glutamine amidotransferase</keyword>
<comment type="function">
    <text evidence="9">Catalyzes the ATP-dependent amidation of the two carboxylate groups at positions a and c of cobyrinate, using either L-glutamine or ammonia as the nitrogen source.</text>
</comment>
<dbReference type="Pfam" id="PF07685">
    <property type="entry name" value="GATase_3"/>
    <property type="match status" value="1"/>
</dbReference>
<accession>A0A369CFE5</accession>
<evidence type="ECO:0000256" key="9">
    <source>
        <dbReference type="HAMAP-Rule" id="MF_00027"/>
    </source>
</evidence>
<evidence type="ECO:0000256" key="7">
    <source>
        <dbReference type="ARBA" id="ARBA00022842"/>
    </source>
</evidence>
<dbReference type="CDD" id="cd05388">
    <property type="entry name" value="CobB_N"/>
    <property type="match status" value="1"/>
</dbReference>
<dbReference type="InterPro" id="IPR027417">
    <property type="entry name" value="P-loop_NTPase"/>
</dbReference>
<dbReference type="AlphaFoldDB" id="A0A369CFE5"/>
<comment type="similarity">
    <text evidence="2">Belongs to the CobB/CobQ family. CobQ subfamily.</text>
</comment>
<dbReference type="Gene3D" id="3.40.50.880">
    <property type="match status" value="1"/>
</dbReference>
<dbReference type="HAMAP" id="MF_00027">
    <property type="entry name" value="CobB_CbiA"/>
    <property type="match status" value="1"/>
</dbReference>
<dbReference type="NCBIfam" id="NF002204">
    <property type="entry name" value="PRK01077.1"/>
    <property type="match status" value="1"/>
</dbReference>
<organism evidence="12 13">
    <name type="scientific">Thioalbus denitrificans</name>
    <dbReference type="NCBI Taxonomy" id="547122"/>
    <lineage>
        <taxon>Bacteria</taxon>
        <taxon>Pseudomonadati</taxon>
        <taxon>Pseudomonadota</taxon>
        <taxon>Gammaproteobacteria</taxon>
        <taxon>Chromatiales</taxon>
        <taxon>Ectothiorhodospiraceae</taxon>
        <taxon>Thioalbus</taxon>
    </lineage>
</organism>
<evidence type="ECO:0000259" key="10">
    <source>
        <dbReference type="Pfam" id="PF01656"/>
    </source>
</evidence>
<comment type="catalytic activity">
    <reaction evidence="9">
        <text>cob(II)yrinate + 2 L-glutamine + 2 ATP + 2 H2O = cob(II)yrinate a,c diamide + 2 L-glutamate + 2 ADP + 2 phosphate + 2 H(+)</text>
        <dbReference type="Rhea" id="RHEA:26289"/>
        <dbReference type="ChEBI" id="CHEBI:15377"/>
        <dbReference type="ChEBI" id="CHEBI:15378"/>
        <dbReference type="ChEBI" id="CHEBI:29985"/>
        <dbReference type="ChEBI" id="CHEBI:30616"/>
        <dbReference type="ChEBI" id="CHEBI:43474"/>
        <dbReference type="ChEBI" id="CHEBI:58359"/>
        <dbReference type="ChEBI" id="CHEBI:58537"/>
        <dbReference type="ChEBI" id="CHEBI:58894"/>
        <dbReference type="ChEBI" id="CHEBI:456216"/>
        <dbReference type="EC" id="6.3.5.11"/>
    </reaction>
</comment>
<dbReference type="GO" id="GO:0009236">
    <property type="term" value="P:cobalamin biosynthetic process"/>
    <property type="evidence" value="ECO:0007669"/>
    <property type="project" value="UniProtKB-UniRule"/>
</dbReference>
<dbReference type="InterPro" id="IPR004484">
    <property type="entry name" value="CbiA/CobB_synth"/>
</dbReference>
<comment type="miscellaneous">
    <text evidence="9">The a and c carboxylates of cobyrinate are activated for nucleophilic attack via formation of a phosphorylated intermediate by ATP. CbiA catalyzes first the amidation of the c-carboxylate, and then that of the a-carboxylate.</text>
</comment>
<evidence type="ECO:0000256" key="1">
    <source>
        <dbReference type="ARBA" id="ARBA00001946"/>
    </source>
</evidence>
<reference evidence="12 13" key="1">
    <citation type="submission" date="2018-07" db="EMBL/GenBank/DDBJ databases">
        <title>Genomic Encyclopedia of Type Strains, Phase IV (KMG-IV): sequencing the most valuable type-strain genomes for metagenomic binning, comparative biology and taxonomic classification.</title>
        <authorList>
            <person name="Goeker M."/>
        </authorList>
    </citation>
    <scope>NUCLEOTIDE SEQUENCE [LARGE SCALE GENOMIC DNA]</scope>
    <source>
        <strain evidence="12 13">DSM 26407</strain>
    </source>
</reference>
<comment type="similarity">
    <text evidence="9">Belongs to the CobB/CbiA family.</text>
</comment>
<evidence type="ECO:0000256" key="2">
    <source>
        <dbReference type="ARBA" id="ARBA00006205"/>
    </source>
</evidence>
<proteinExistence type="inferred from homology"/>
<keyword evidence="7 9" id="KW-0460">Magnesium</keyword>
<protein>
    <recommendedName>
        <fullName evidence="9">Cobyrinate a,c-diamide synthase</fullName>
        <ecNumber evidence="9">6.3.5.11</ecNumber>
    </recommendedName>
    <alternativeName>
        <fullName evidence="9">Cobyrinic acid a,c-diamide synthetase</fullName>
    </alternativeName>
</protein>
<dbReference type="InterPro" id="IPR029062">
    <property type="entry name" value="Class_I_gatase-like"/>
</dbReference>
<comment type="caution">
    <text evidence="12">The sequence shown here is derived from an EMBL/GenBank/DDBJ whole genome shotgun (WGS) entry which is preliminary data.</text>
</comment>
<dbReference type="GO" id="GO:0042242">
    <property type="term" value="F:cobyrinic acid a,c-diamide synthase activity"/>
    <property type="evidence" value="ECO:0007669"/>
    <property type="project" value="UniProtKB-UniRule"/>
</dbReference>
<dbReference type="InterPro" id="IPR002586">
    <property type="entry name" value="CobQ/CobB/MinD/ParA_Nub-bd_dom"/>
</dbReference>
<keyword evidence="4 9" id="KW-0436">Ligase</keyword>
<feature type="domain" description="CobQ/CobB/MinD/ParA nucleotide binding" evidence="10">
    <location>
        <begin position="13"/>
        <end position="189"/>
    </location>
</feature>
<dbReference type="PANTHER" id="PTHR43873:SF1">
    <property type="entry name" value="COBYRINATE A,C-DIAMIDE SYNTHASE"/>
    <property type="match status" value="1"/>
</dbReference>
<dbReference type="OrthoDB" id="9764035at2"/>
<comment type="cofactor">
    <cofactor evidence="1 9">
        <name>Mg(2+)</name>
        <dbReference type="ChEBI" id="CHEBI:18420"/>
    </cofactor>
</comment>
<evidence type="ECO:0000313" key="13">
    <source>
        <dbReference type="Proteomes" id="UP000252707"/>
    </source>
</evidence>
<gene>
    <name evidence="9" type="primary">cbiA</name>
    <name evidence="12" type="ORF">DFQ59_102307</name>
</gene>
<name>A0A369CFE5_9GAMM</name>
<keyword evidence="6 9" id="KW-0067">ATP-binding</keyword>
<dbReference type="GO" id="GO:0005524">
    <property type="term" value="F:ATP binding"/>
    <property type="evidence" value="ECO:0007669"/>
    <property type="project" value="UniProtKB-UniRule"/>
</dbReference>
<comment type="pathway">
    <text evidence="9">Cofactor biosynthesis; adenosylcobalamin biosynthesis; cob(II)yrinate a,c-diamide from sirohydrochlorin (anaerobic route): step 10/10.</text>
</comment>
<sequence length="469" mass="51121">MSHLLISAAHKSSGKTTITLGLCAALHARGLRVRPYKKGPDYIDPMWLGMAAGRSCLNLDFQTQDNDEILRTFACGLRETDIGIVEGNMSLYDGMDLEGGNSNAALAKLIGAPVILVLDATGVTRGIAPLLLGYQAFDREVDIAGVILNQVAGQRHEEKLRAVISHYTDIPVLGAVRRNPELRISERHLGLVPSNELGTAREKIDYTAGVIAAQVDLDALIELAAARSAGPDPALFQPEPVSPVRDLRIAIARDPAFGFYYPGDLEALERGGAELVPVDTLRDSELPAVDGLFIGGGFPETHTEQLEANRSLRRSIRTAIEAGLPAYAECGGLMYLARSITWQGRRHEMVGVVPGDIRMHERPVGRGYIHVQETGEGPWPLRDAAGRLAGFHAHEFHHSSIENLDPDCRFAFRVLRGTGLGNGYDGVVYRNLLACYAHQRDVGANHWTHRFLEFVRHCRSRTAVRAAGG</sequence>
<evidence type="ECO:0000256" key="5">
    <source>
        <dbReference type="ARBA" id="ARBA00022741"/>
    </source>
</evidence>
<evidence type="ECO:0000256" key="8">
    <source>
        <dbReference type="ARBA" id="ARBA00022962"/>
    </source>
</evidence>
<comment type="domain">
    <text evidence="9">Comprises of two domains. The C-terminal domain contains the binding site for glutamine and catalyzes the hydrolysis of this substrate to glutamate and ammonia. The N-terminal domain is anticipated to bind ATP and cobyrinate and catalyzes the ultimate synthesis of the diamide product. The ammonia produced via the glutaminase domain is probably translocated to the adjacent domain via a molecular tunnel, where it reacts with an activated intermediate.</text>
</comment>
<dbReference type="RefSeq" id="WP_114278787.1">
    <property type="nucleotide sequence ID" value="NZ_QPJY01000002.1"/>
</dbReference>
<dbReference type="PROSITE" id="PS51274">
    <property type="entry name" value="GATASE_COBBQ"/>
    <property type="match status" value="1"/>
</dbReference>
<keyword evidence="13" id="KW-1185">Reference proteome</keyword>
<dbReference type="CDD" id="cd03130">
    <property type="entry name" value="GATase1_CobB"/>
    <property type="match status" value="1"/>
</dbReference>
<evidence type="ECO:0000256" key="3">
    <source>
        <dbReference type="ARBA" id="ARBA00022573"/>
    </source>
</evidence>
<dbReference type="EMBL" id="QPJY01000002">
    <property type="protein sequence ID" value="RCX31958.1"/>
    <property type="molecule type" value="Genomic_DNA"/>
</dbReference>
<evidence type="ECO:0000313" key="12">
    <source>
        <dbReference type="EMBL" id="RCX31958.1"/>
    </source>
</evidence>
<dbReference type="Proteomes" id="UP000252707">
    <property type="component" value="Unassembled WGS sequence"/>
</dbReference>
<evidence type="ECO:0000256" key="6">
    <source>
        <dbReference type="ARBA" id="ARBA00022840"/>
    </source>
</evidence>